<protein>
    <submittedName>
        <fullName evidence="2">DUF885 family protein</fullName>
    </submittedName>
</protein>
<dbReference type="Proteomes" id="UP000480929">
    <property type="component" value="Unassembled WGS sequence"/>
</dbReference>
<keyword evidence="5" id="KW-1185">Reference proteome</keyword>
<dbReference type="PANTHER" id="PTHR33361:SF2">
    <property type="entry name" value="DUF885 DOMAIN-CONTAINING PROTEIN"/>
    <property type="match status" value="1"/>
</dbReference>
<gene>
    <name evidence="3" type="ORF">GKD88_17965</name>
    <name evidence="2" type="ORF">GKE08_18055</name>
</gene>
<dbReference type="AlphaFoldDB" id="A0A6N7SBC5"/>
<dbReference type="PANTHER" id="PTHR33361">
    <property type="entry name" value="GLR0591 PROTEIN"/>
    <property type="match status" value="1"/>
</dbReference>
<dbReference type="InterPro" id="IPR010281">
    <property type="entry name" value="DUF885"/>
</dbReference>
<feature type="chain" id="PRO_5038668272" evidence="1">
    <location>
        <begin position="24"/>
        <end position="596"/>
    </location>
</feature>
<dbReference type="RefSeq" id="WP_154240566.1">
    <property type="nucleotide sequence ID" value="NZ_CALJPI010000071.1"/>
</dbReference>
<sequence>MTLRKIGLILTTALLLLSGSGCALFQSKKQSAPAPEAQAAVTEVQKAFDAFLMEETRRQLTQDGLTLHFSLTDPSALGIQDVPTTLGSLSEASEIENKQAMEAVLNNLQQFDPDTLTPVQQLNYQLLKRDLEQSLAMTRYAPLQFLFEPNQGLISALNQNFLEFRITSEADVQLYLTLLADVERYLDEALTYTQAQAERGYFLQDSALDSTLAEIDRFAEKVDDNVLIVNFAEKLGELEALSADQRQTYAGENEQIMKESYLPSLHRVRGTLEKLRGSAKGQGGLAAAYGEQGQAYYQLLMQSKTAGDQTILELASELENFMIQKLQRMQTLLQQDPQLLDKLENVEFPLTETSALLEQYQKKMTEIVPEIPQIRYTVSYLDASIASENTIAYYLIPPLDQETENIIKVNPAYQDKAETLWLTLAHEGFPGHCYQHNYFQTTDPHPIRRLLSEIAYTEGWAEIIALETYRWLGITDEALIEALQINAMYGYYLQCLCDLGVNGLGWSQDDLTGYLSHFGYADAAEQIYLDLIANPGVLLPYGVGEMKMEQLRDQAREALQDQFGLKAFYQVILDQGPRPFAFIEQDIQNWIEETKK</sequence>
<dbReference type="OrthoDB" id="9760040at2"/>
<dbReference type="PROSITE" id="PS51257">
    <property type="entry name" value="PROKAR_LIPOPROTEIN"/>
    <property type="match status" value="1"/>
</dbReference>
<feature type="signal peptide" evidence="1">
    <location>
        <begin position="1"/>
        <end position="23"/>
    </location>
</feature>
<reference evidence="4 5" key="1">
    <citation type="journal article" date="2019" name="Nat. Med.">
        <title>A library of human gut bacterial isolates paired with longitudinal multiomics data enables mechanistic microbiome research.</title>
        <authorList>
            <person name="Poyet M."/>
            <person name="Groussin M."/>
            <person name="Gibbons S.M."/>
            <person name="Avila-Pacheco J."/>
            <person name="Jiang X."/>
            <person name="Kearney S.M."/>
            <person name="Perrotta A.R."/>
            <person name="Berdy B."/>
            <person name="Zhao S."/>
            <person name="Lieberman T.D."/>
            <person name="Swanson P.K."/>
            <person name="Smith M."/>
            <person name="Roesemann S."/>
            <person name="Alexander J.E."/>
            <person name="Rich S.A."/>
            <person name="Livny J."/>
            <person name="Vlamakis H."/>
            <person name="Clish C."/>
            <person name="Bullock K."/>
            <person name="Deik A."/>
            <person name="Scott J."/>
            <person name="Pierce K.A."/>
            <person name="Xavier R.J."/>
            <person name="Alm E.J."/>
        </authorList>
    </citation>
    <scope>NUCLEOTIDE SEQUENCE [LARGE SCALE GENOMIC DNA]</scope>
    <source>
        <strain evidence="2 4">BIOML-A4</strain>
        <strain evidence="3 5">BIOML-A5</strain>
    </source>
</reference>
<comment type="caution">
    <text evidence="2">The sequence shown here is derived from an EMBL/GenBank/DDBJ whole genome shotgun (WGS) entry which is preliminary data.</text>
</comment>
<dbReference type="Pfam" id="PF05960">
    <property type="entry name" value="DUF885"/>
    <property type="match status" value="1"/>
</dbReference>
<accession>A0A6N7SBC5</accession>
<evidence type="ECO:0000256" key="1">
    <source>
        <dbReference type="SAM" id="SignalP"/>
    </source>
</evidence>
<evidence type="ECO:0000313" key="3">
    <source>
        <dbReference type="EMBL" id="MSC35008.1"/>
    </source>
</evidence>
<proteinExistence type="predicted"/>
<dbReference type="EMBL" id="WKPJ01000048">
    <property type="protein sequence ID" value="MSA91231.1"/>
    <property type="molecule type" value="Genomic_DNA"/>
</dbReference>
<evidence type="ECO:0000313" key="2">
    <source>
        <dbReference type="EMBL" id="MSA91231.1"/>
    </source>
</evidence>
<organism evidence="2 4">
    <name type="scientific">Holdemania massiliensis</name>
    <dbReference type="NCBI Taxonomy" id="1468449"/>
    <lineage>
        <taxon>Bacteria</taxon>
        <taxon>Bacillati</taxon>
        <taxon>Bacillota</taxon>
        <taxon>Erysipelotrichia</taxon>
        <taxon>Erysipelotrichales</taxon>
        <taxon>Erysipelotrichaceae</taxon>
        <taxon>Holdemania</taxon>
    </lineage>
</organism>
<keyword evidence="1" id="KW-0732">Signal</keyword>
<dbReference type="EMBL" id="WKPI01000051">
    <property type="protein sequence ID" value="MSC35008.1"/>
    <property type="molecule type" value="Genomic_DNA"/>
</dbReference>
<dbReference type="Proteomes" id="UP000433575">
    <property type="component" value="Unassembled WGS sequence"/>
</dbReference>
<evidence type="ECO:0000313" key="5">
    <source>
        <dbReference type="Proteomes" id="UP000480929"/>
    </source>
</evidence>
<evidence type="ECO:0000313" key="4">
    <source>
        <dbReference type="Proteomes" id="UP000433575"/>
    </source>
</evidence>
<name>A0A6N7SBC5_9FIRM</name>